<dbReference type="PANTHER" id="PTHR46128:SF66">
    <property type="entry name" value="PENTACOTRIPEPTIDE-REPEAT REGION OF PRORP DOMAIN-CONTAINING PROTEIN"/>
    <property type="match status" value="1"/>
</dbReference>
<sequence length="603" mass="68392">MGKTINGVRFRGRVQVPQLPSAANTLPLAFFFSAQSTPNQQHEEEKEEESIINKAFWSRKIHNLCTRDRNVDEALRLLDLLRLRGYRPDSLNLSSIIHALCDANRFSEAHHRLLLSFASHCVPDQRTCNVLIARLLDSRTPHATLHVFRGLIAARPEFVPSLINYNQTSAWKLFDEMLESGVVPNSLTYSVLLKGVLCKRDVERGRELMCKLWQKMMDENDPSVNNAAFANLIDSLCKEGFFLEVFRIAEDMPQGKSVSEEFAYGQMIDSLCRCGRNHGASRIVYIMRKRGFFPSLVSYNYIVHGLSKEGGCMRAYQLLKEGVEFGYMMSEHTYKVLLEALCRDADLCKAREVMQLMLNKEGVDQTRIYNIYLRALCLMNNPTELLNVLVFMLQTQCQPDVITLNTVINGFCKMGRVEEALKVLDDMVMGKFCAPDSVTYTTIICGLLNLGRTAEALDVLRRVMPEKGFKPGVVTFNAVLHGLFKLQQANVATEVFNSNDEAKRFWDDVIWPSKVHDNFVYAAILKGLCRSGKLNEACDFLYELVDCGVTLNVVNYNILIDHACKLGSKREAYTIVQEMKKNGLTPDAVTWRILHKLHGNVGK</sequence>
<comment type="caution">
    <text evidence="4">The sequence shown here is derived from an EMBL/GenBank/DDBJ whole genome shotgun (WGS) entry which is preliminary data.</text>
</comment>
<feature type="repeat" description="PPR" evidence="3">
    <location>
        <begin position="517"/>
        <end position="551"/>
    </location>
</feature>
<reference evidence="4 5" key="1">
    <citation type="journal article" date="2018" name="PLoS Genet.">
        <title>Population sequencing reveals clonal diversity and ancestral inbreeding in the grapevine cultivar Chardonnay.</title>
        <authorList>
            <person name="Roach M.J."/>
            <person name="Johnson D.L."/>
            <person name="Bohlmann J."/>
            <person name="van Vuuren H.J."/>
            <person name="Jones S.J."/>
            <person name="Pretorius I.S."/>
            <person name="Schmidt S.A."/>
            <person name="Borneman A.R."/>
        </authorList>
    </citation>
    <scope>NUCLEOTIDE SEQUENCE [LARGE SCALE GENOMIC DNA]</scope>
    <source>
        <strain evidence="5">cv. Chardonnay</strain>
        <tissue evidence="4">Leaf</tissue>
    </source>
</reference>
<dbReference type="AlphaFoldDB" id="A0A438EWN0"/>
<evidence type="ECO:0000313" key="5">
    <source>
        <dbReference type="Proteomes" id="UP000288805"/>
    </source>
</evidence>
<dbReference type="Pfam" id="PF01535">
    <property type="entry name" value="PPR"/>
    <property type="match status" value="2"/>
</dbReference>
<dbReference type="Proteomes" id="UP000288805">
    <property type="component" value="Unassembled WGS sequence"/>
</dbReference>
<proteinExistence type="inferred from homology"/>
<protein>
    <submittedName>
        <fullName evidence="4">Pentatricopeptide repeat-containing protein</fullName>
    </submittedName>
</protein>
<dbReference type="InterPro" id="IPR050872">
    <property type="entry name" value="PPR_P_subfamily"/>
</dbReference>
<feature type="repeat" description="PPR" evidence="3">
    <location>
        <begin position="53"/>
        <end position="88"/>
    </location>
</feature>
<accession>A0A438EWN0</accession>
<dbReference type="InterPro" id="IPR002885">
    <property type="entry name" value="PPR_rpt"/>
</dbReference>
<dbReference type="InterPro" id="IPR011990">
    <property type="entry name" value="TPR-like_helical_dom_sf"/>
</dbReference>
<gene>
    <name evidence="4" type="primary">VvCHDh000302_0</name>
    <name evidence="4" type="ORF">CK203_095061</name>
</gene>
<dbReference type="NCBIfam" id="TIGR00756">
    <property type="entry name" value="PPR"/>
    <property type="match status" value="4"/>
</dbReference>
<keyword evidence="2" id="KW-0677">Repeat</keyword>
<evidence type="ECO:0000256" key="3">
    <source>
        <dbReference type="PROSITE-ProRule" id="PRU00708"/>
    </source>
</evidence>
<feature type="repeat" description="PPR" evidence="3">
    <location>
        <begin position="552"/>
        <end position="586"/>
    </location>
</feature>
<dbReference type="PROSITE" id="PS51375">
    <property type="entry name" value="PPR"/>
    <property type="match status" value="6"/>
</dbReference>
<evidence type="ECO:0000256" key="1">
    <source>
        <dbReference type="ARBA" id="ARBA00007626"/>
    </source>
</evidence>
<feature type="repeat" description="PPR" evidence="3">
    <location>
        <begin position="436"/>
        <end position="471"/>
    </location>
</feature>
<feature type="repeat" description="PPR" evidence="3">
    <location>
        <begin position="260"/>
        <end position="294"/>
    </location>
</feature>
<name>A0A438EWN0_VITVI</name>
<evidence type="ECO:0000313" key="4">
    <source>
        <dbReference type="EMBL" id="RVW52095.1"/>
    </source>
</evidence>
<dbReference type="Pfam" id="PF13041">
    <property type="entry name" value="PPR_2"/>
    <property type="match status" value="3"/>
</dbReference>
<organism evidence="4 5">
    <name type="scientific">Vitis vinifera</name>
    <name type="common">Grape</name>
    <dbReference type="NCBI Taxonomy" id="29760"/>
    <lineage>
        <taxon>Eukaryota</taxon>
        <taxon>Viridiplantae</taxon>
        <taxon>Streptophyta</taxon>
        <taxon>Embryophyta</taxon>
        <taxon>Tracheophyta</taxon>
        <taxon>Spermatophyta</taxon>
        <taxon>Magnoliopsida</taxon>
        <taxon>eudicotyledons</taxon>
        <taxon>Gunneridae</taxon>
        <taxon>Pentapetalae</taxon>
        <taxon>rosids</taxon>
        <taxon>Vitales</taxon>
        <taxon>Vitaceae</taxon>
        <taxon>Viteae</taxon>
        <taxon>Vitis</taxon>
    </lineage>
</organism>
<comment type="similarity">
    <text evidence="1">Belongs to the PPR family. P subfamily.</text>
</comment>
<dbReference type="Gene3D" id="1.25.40.10">
    <property type="entry name" value="Tetratricopeptide repeat domain"/>
    <property type="match status" value="4"/>
</dbReference>
<dbReference type="PANTHER" id="PTHR46128">
    <property type="entry name" value="MITOCHONDRIAL GROUP I INTRON SPLICING FACTOR CCM1"/>
    <property type="match status" value="1"/>
</dbReference>
<feature type="repeat" description="PPR" evidence="3">
    <location>
        <begin position="400"/>
        <end position="434"/>
    </location>
</feature>
<dbReference type="Pfam" id="PF13812">
    <property type="entry name" value="PPR_3"/>
    <property type="match status" value="1"/>
</dbReference>
<evidence type="ECO:0000256" key="2">
    <source>
        <dbReference type="ARBA" id="ARBA00022737"/>
    </source>
</evidence>
<dbReference type="EMBL" id="QGNW01001173">
    <property type="protein sequence ID" value="RVW52095.1"/>
    <property type="molecule type" value="Genomic_DNA"/>
</dbReference>